<comment type="caution">
    <text evidence="2">The sequence shown here is derived from an EMBL/GenBank/DDBJ whole genome shotgun (WGS) entry which is preliminary data.</text>
</comment>
<feature type="non-terminal residue" evidence="2">
    <location>
        <position position="316"/>
    </location>
</feature>
<evidence type="ECO:0000313" key="3">
    <source>
        <dbReference type="Proteomes" id="UP001189429"/>
    </source>
</evidence>
<feature type="compositionally biased region" description="Low complexity" evidence="1">
    <location>
        <begin position="228"/>
        <end position="239"/>
    </location>
</feature>
<feature type="compositionally biased region" description="Low complexity" evidence="1">
    <location>
        <begin position="13"/>
        <end position="23"/>
    </location>
</feature>
<proteinExistence type="predicted"/>
<reference evidence="2" key="1">
    <citation type="submission" date="2023-10" db="EMBL/GenBank/DDBJ databases">
        <authorList>
            <person name="Chen Y."/>
            <person name="Shah S."/>
            <person name="Dougan E. K."/>
            <person name="Thang M."/>
            <person name="Chan C."/>
        </authorList>
    </citation>
    <scope>NUCLEOTIDE SEQUENCE [LARGE SCALE GENOMIC DNA]</scope>
</reference>
<gene>
    <name evidence="2" type="ORF">PCOR1329_LOCUS74178</name>
</gene>
<organism evidence="2 3">
    <name type="scientific">Prorocentrum cordatum</name>
    <dbReference type="NCBI Taxonomy" id="2364126"/>
    <lineage>
        <taxon>Eukaryota</taxon>
        <taxon>Sar</taxon>
        <taxon>Alveolata</taxon>
        <taxon>Dinophyceae</taxon>
        <taxon>Prorocentrales</taxon>
        <taxon>Prorocentraceae</taxon>
        <taxon>Prorocentrum</taxon>
    </lineage>
</organism>
<evidence type="ECO:0000256" key="1">
    <source>
        <dbReference type="SAM" id="MobiDB-lite"/>
    </source>
</evidence>
<accession>A0ABN9XBY4</accession>
<protein>
    <submittedName>
        <fullName evidence="2">Uncharacterized protein</fullName>
    </submittedName>
</protein>
<feature type="region of interest" description="Disordered" evidence="1">
    <location>
        <begin position="194"/>
        <end position="316"/>
    </location>
</feature>
<feature type="region of interest" description="Disordered" evidence="1">
    <location>
        <begin position="1"/>
        <end position="32"/>
    </location>
</feature>
<dbReference type="Proteomes" id="UP001189429">
    <property type="component" value="Unassembled WGS sequence"/>
</dbReference>
<feature type="compositionally biased region" description="Pro residues" evidence="1">
    <location>
        <begin position="199"/>
        <end position="211"/>
    </location>
</feature>
<sequence>MARVRKARERLQGGYLPGPSAGAPLPPNGQADDELREAVERFLVSNQVDVSASQALRTAPPEVQRQVLADKPLQGCNNPSAVLMANIRRAMGVGGVCLGPAGGIAPSGGLGPGAAMPMAPAGGLDDAVGQWAAHNGLDASAVGSLRTLPPELQQKVMDMGPVLGRSPSAIVMGRIRQVRANPNAPAIPLSFLGAAGQPAAPPPRGGQPLPPMGQAAPQGQPLPPVGQPPQGQGWLLPRPDGGRGAQPGEGHDGGGGGPGGPCGGSPSGPSSGGFGACGGGFGPCGGSPSGPSGGGFGACGGGFGPCGGGPSGPSGG</sequence>
<keyword evidence="3" id="KW-1185">Reference proteome</keyword>
<evidence type="ECO:0000313" key="2">
    <source>
        <dbReference type="EMBL" id="CAK0895434.1"/>
    </source>
</evidence>
<dbReference type="EMBL" id="CAUYUJ010020037">
    <property type="protein sequence ID" value="CAK0895434.1"/>
    <property type="molecule type" value="Genomic_DNA"/>
</dbReference>
<feature type="compositionally biased region" description="Gly residues" evidence="1">
    <location>
        <begin position="242"/>
        <end position="316"/>
    </location>
</feature>
<name>A0ABN9XBY4_9DINO</name>